<dbReference type="InParanoid" id="A0A1Y2G9U3"/>
<feature type="region of interest" description="Disordered" evidence="2">
    <location>
        <begin position="571"/>
        <end position="594"/>
    </location>
</feature>
<keyword evidence="4" id="KW-1185">Reference proteome</keyword>
<dbReference type="Proteomes" id="UP000193648">
    <property type="component" value="Unassembled WGS sequence"/>
</dbReference>
<dbReference type="GeneID" id="33570998"/>
<feature type="compositionally biased region" description="Polar residues" evidence="2">
    <location>
        <begin position="36"/>
        <end position="45"/>
    </location>
</feature>
<name>A0A1Y2G9U3_9FUNG</name>
<feature type="compositionally biased region" description="Polar residues" evidence="2">
    <location>
        <begin position="571"/>
        <end position="593"/>
    </location>
</feature>
<protein>
    <submittedName>
        <fullName evidence="3">Uncharacterized protein</fullName>
    </submittedName>
</protein>
<keyword evidence="1" id="KW-0175">Coiled coil</keyword>
<organism evidence="3 4">
    <name type="scientific">Lobosporangium transversale</name>
    <dbReference type="NCBI Taxonomy" id="64571"/>
    <lineage>
        <taxon>Eukaryota</taxon>
        <taxon>Fungi</taxon>
        <taxon>Fungi incertae sedis</taxon>
        <taxon>Mucoromycota</taxon>
        <taxon>Mortierellomycotina</taxon>
        <taxon>Mortierellomycetes</taxon>
        <taxon>Mortierellales</taxon>
        <taxon>Mortierellaceae</taxon>
        <taxon>Lobosporangium</taxon>
    </lineage>
</organism>
<proteinExistence type="predicted"/>
<evidence type="ECO:0000256" key="2">
    <source>
        <dbReference type="SAM" id="MobiDB-lite"/>
    </source>
</evidence>
<evidence type="ECO:0000313" key="3">
    <source>
        <dbReference type="EMBL" id="ORZ05124.1"/>
    </source>
</evidence>
<evidence type="ECO:0000313" key="4">
    <source>
        <dbReference type="Proteomes" id="UP000193648"/>
    </source>
</evidence>
<feature type="coiled-coil region" evidence="1">
    <location>
        <begin position="288"/>
        <end position="424"/>
    </location>
</feature>
<feature type="compositionally biased region" description="Basic and acidic residues" evidence="2">
    <location>
        <begin position="493"/>
        <end position="507"/>
    </location>
</feature>
<dbReference type="Gene3D" id="1.10.287.1490">
    <property type="match status" value="1"/>
</dbReference>
<feature type="region of interest" description="Disordered" evidence="2">
    <location>
        <begin position="1"/>
        <end position="45"/>
    </location>
</feature>
<gene>
    <name evidence="3" type="ORF">BCR41DRAFT_400666</name>
</gene>
<feature type="region of interest" description="Disordered" evidence="2">
    <location>
        <begin position="534"/>
        <end position="558"/>
    </location>
</feature>
<sequence>MDHTSEKTSLSSNANQEQPQTVLGSTSPSKDHYDNDSPSSQANQSRAFCQTVESGYSLRPCTMEESCSSEQAPCLAISVFEEMSKKGEQQQQKQCQEEISSPVVVPGCGSVNNPDYGETAEHRRASLLPKQGTIEATMAISISLGQPNIESPSNRCRNQALHSTAAAAAASATDIMNSCSVESKQSITLPFSITATAITTPKSVVTSLITPPHISTKGSTISMRRHLNISIPTIHLGGGLQDIIGAFASSTISNNSPNLREPTSFEGVGGDIVPSKVTDENVELLEVIERIDIDRRNTFRRCEEYEEEMTRVREQAEEKSRKFKEAEKKIKRLRKAERSNARRCEELEKICQEKCSEIQKLESRAKSVAKENPQKYIKLQAEVDKLKQELDIKTRATSETKANVDRLEQEIVRCKDEIEGLRNSCTTMKCELVWVMDKNIKLTEHLEKLWMNTMQGHASETSSNHSSSDELCAQSLLDELSDSDPDFSLGTSIDERVTRDDQKESEGPHPGNENISASSACDIHLPEDRDSIEAIPSNSESESGNHGGQDSLPDGPFITPLYALLETQPTVEGSLTEATSCPSDSPGPQLQRQNDMDLNDLSEPLSQISGPDAATNTDLICFNRSENEYVDDEVGSLDSTLGSMDDMSNTTDENEGQPLPQAEGYSSFVLLDAASGQWALRILSIILQNQQRQDELSIHIYNRQHYLDQEIQHDAWTVQHHIPDRAEGDLGDV</sequence>
<dbReference type="AlphaFoldDB" id="A0A1Y2G9U3"/>
<comment type="caution">
    <text evidence="3">The sequence shown here is derived from an EMBL/GenBank/DDBJ whole genome shotgun (WGS) entry which is preliminary data.</text>
</comment>
<dbReference type="RefSeq" id="XP_021876899.1">
    <property type="nucleotide sequence ID" value="XM_022029155.1"/>
</dbReference>
<accession>A0A1Y2G9U3</accession>
<feature type="compositionally biased region" description="Polar residues" evidence="2">
    <location>
        <begin position="7"/>
        <end position="28"/>
    </location>
</feature>
<reference evidence="3 4" key="1">
    <citation type="submission" date="2016-07" db="EMBL/GenBank/DDBJ databases">
        <title>Pervasive Adenine N6-methylation of Active Genes in Fungi.</title>
        <authorList>
            <consortium name="DOE Joint Genome Institute"/>
            <person name="Mondo S.J."/>
            <person name="Dannebaum R.O."/>
            <person name="Kuo R.C."/>
            <person name="Labutti K."/>
            <person name="Haridas S."/>
            <person name="Kuo A."/>
            <person name="Salamov A."/>
            <person name="Ahrendt S.R."/>
            <person name="Lipzen A."/>
            <person name="Sullivan W."/>
            <person name="Andreopoulos W.B."/>
            <person name="Clum A."/>
            <person name="Lindquist E."/>
            <person name="Daum C."/>
            <person name="Ramamoorthy G.K."/>
            <person name="Gryganskyi A."/>
            <person name="Culley D."/>
            <person name="Magnuson J.K."/>
            <person name="James T.Y."/>
            <person name="O'Malley M.A."/>
            <person name="Stajich J.E."/>
            <person name="Spatafora J.W."/>
            <person name="Visel A."/>
            <person name="Grigoriev I.V."/>
        </authorList>
    </citation>
    <scope>NUCLEOTIDE SEQUENCE [LARGE SCALE GENOMIC DNA]</scope>
    <source>
        <strain evidence="3 4">NRRL 3116</strain>
    </source>
</reference>
<feature type="region of interest" description="Disordered" evidence="2">
    <location>
        <begin position="638"/>
        <end position="658"/>
    </location>
</feature>
<feature type="region of interest" description="Disordered" evidence="2">
    <location>
        <begin position="482"/>
        <end position="519"/>
    </location>
</feature>
<evidence type="ECO:0000256" key="1">
    <source>
        <dbReference type="SAM" id="Coils"/>
    </source>
</evidence>
<dbReference type="EMBL" id="MCFF01000052">
    <property type="protein sequence ID" value="ORZ05124.1"/>
    <property type="molecule type" value="Genomic_DNA"/>
</dbReference>
<feature type="compositionally biased region" description="Polar residues" evidence="2">
    <location>
        <begin position="638"/>
        <end position="651"/>
    </location>
</feature>